<gene>
    <name evidence="3" type="ORF">NIES593_15880</name>
</gene>
<dbReference type="EMBL" id="MRCB01000020">
    <property type="protein sequence ID" value="OKH21467.1"/>
    <property type="molecule type" value="Genomic_DNA"/>
</dbReference>
<organism evidence="3 4">
    <name type="scientific">Hydrococcus rivularis NIES-593</name>
    <dbReference type="NCBI Taxonomy" id="1921803"/>
    <lineage>
        <taxon>Bacteria</taxon>
        <taxon>Bacillati</taxon>
        <taxon>Cyanobacteriota</taxon>
        <taxon>Cyanophyceae</taxon>
        <taxon>Pleurocapsales</taxon>
        <taxon>Hydrococcaceae</taxon>
        <taxon>Hydrococcus</taxon>
    </lineage>
</organism>
<evidence type="ECO:0000313" key="4">
    <source>
        <dbReference type="Proteomes" id="UP000186868"/>
    </source>
</evidence>
<feature type="region of interest" description="Disordered" evidence="1">
    <location>
        <begin position="199"/>
        <end position="282"/>
    </location>
</feature>
<feature type="compositionally biased region" description="Polar residues" evidence="1">
    <location>
        <begin position="208"/>
        <end position="234"/>
    </location>
</feature>
<keyword evidence="4" id="KW-1185">Reference proteome</keyword>
<feature type="chain" id="PRO_5013024669" description="DUF1190 domain-containing protein" evidence="2">
    <location>
        <begin position="21"/>
        <end position="282"/>
    </location>
</feature>
<name>A0A1U7HCZ8_9CYAN</name>
<protein>
    <recommendedName>
        <fullName evidence="5">DUF1190 domain-containing protein</fullName>
    </recommendedName>
</protein>
<dbReference type="Proteomes" id="UP000186868">
    <property type="component" value="Unassembled WGS sequence"/>
</dbReference>
<dbReference type="OrthoDB" id="462679at2"/>
<feature type="region of interest" description="Disordered" evidence="1">
    <location>
        <begin position="24"/>
        <end position="45"/>
    </location>
</feature>
<reference evidence="3 4" key="1">
    <citation type="submission" date="2016-11" db="EMBL/GenBank/DDBJ databases">
        <title>Draft Genome Sequences of Nine Cyanobacterial Strains from Diverse Habitats.</title>
        <authorList>
            <person name="Zhu T."/>
            <person name="Hou S."/>
            <person name="Lu X."/>
            <person name="Hess W.R."/>
        </authorList>
    </citation>
    <scope>NUCLEOTIDE SEQUENCE [LARGE SCALE GENOMIC DNA]</scope>
    <source>
        <strain evidence="3 4">NIES-593</strain>
    </source>
</reference>
<dbReference type="STRING" id="1921803.NIES593_15880"/>
<evidence type="ECO:0000256" key="2">
    <source>
        <dbReference type="SAM" id="SignalP"/>
    </source>
</evidence>
<feature type="compositionally biased region" description="Low complexity" evidence="1">
    <location>
        <begin position="262"/>
        <end position="282"/>
    </location>
</feature>
<dbReference type="PROSITE" id="PS51257">
    <property type="entry name" value="PROKAR_LIPOPROTEIN"/>
    <property type="match status" value="1"/>
</dbReference>
<dbReference type="RefSeq" id="WP_073600511.1">
    <property type="nucleotide sequence ID" value="NZ_MRCB01000020.1"/>
</dbReference>
<dbReference type="AlphaFoldDB" id="A0A1U7HCZ8"/>
<keyword evidence="2" id="KW-0732">Signal</keyword>
<feature type="signal peptide" evidence="2">
    <location>
        <begin position="1"/>
        <end position="20"/>
    </location>
</feature>
<evidence type="ECO:0000313" key="3">
    <source>
        <dbReference type="EMBL" id="OKH21467.1"/>
    </source>
</evidence>
<accession>A0A1U7HCZ8</accession>
<sequence length="282" mass="30616">MSRKLVAILLSLTLCWTTVACDSPTSTPTQSAPNNVSTSVSNQVGSGKYPVQQATYDDATGEYTLMLLGATPPVFRTSDLQMARLSDEEIAKGEKTYAEINGDRAVMHLSEDFKIEYVHNVTQTQTNPQTGQPETVVIRRESNFWAPFAGALAGQALGSLLFTPQYYVPPVYQPGVVITGYGGYGSSYDRAVQSYQARYNEPPAAVRNRQTLRTTGNLRRPSSNRATTRRQSPNAGRASGSGYGSSELRPSNRSGSTRKRSGSFGSSAGSRSKSFGSSRRRR</sequence>
<proteinExistence type="predicted"/>
<feature type="compositionally biased region" description="Low complexity" evidence="1">
    <location>
        <begin position="235"/>
        <end position="246"/>
    </location>
</feature>
<evidence type="ECO:0000256" key="1">
    <source>
        <dbReference type="SAM" id="MobiDB-lite"/>
    </source>
</evidence>
<evidence type="ECO:0008006" key="5">
    <source>
        <dbReference type="Google" id="ProtNLM"/>
    </source>
</evidence>
<comment type="caution">
    <text evidence="3">The sequence shown here is derived from an EMBL/GenBank/DDBJ whole genome shotgun (WGS) entry which is preliminary data.</text>
</comment>